<dbReference type="AlphaFoldDB" id="A0A699YLS8"/>
<reference evidence="2 3" key="1">
    <citation type="submission" date="2020-02" db="EMBL/GenBank/DDBJ databases">
        <title>Draft genome sequence of Haematococcus lacustris strain NIES-144.</title>
        <authorList>
            <person name="Morimoto D."/>
            <person name="Nakagawa S."/>
            <person name="Yoshida T."/>
            <person name="Sawayama S."/>
        </authorList>
    </citation>
    <scope>NUCLEOTIDE SEQUENCE [LARGE SCALE GENOMIC DNA]</scope>
    <source>
        <strain evidence="2 3">NIES-144</strain>
    </source>
</reference>
<proteinExistence type="predicted"/>
<organism evidence="2 3">
    <name type="scientific">Haematococcus lacustris</name>
    <name type="common">Green alga</name>
    <name type="synonym">Haematococcus pluvialis</name>
    <dbReference type="NCBI Taxonomy" id="44745"/>
    <lineage>
        <taxon>Eukaryota</taxon>
        <taxon>Viridiplantae</taxon>
        <taxon>Chlorophyta</taxon>
        <taxon>core chlorophytes</taxon>
        <taxon>Chlorophyceae</taxon>
        <taxon>CS clade</taxon>
        <taxon>Chlamydomonadales</taxon>
        <taxon>Haematococcaceae</taxon>
        <taxon>Haematococcus</taxon>
    </lineage>
</organism>
<keyword evidence="3" id="KW-1185">Reference proteome</keyword>
<feature type="compositionally biased region" description="Basic residues" evidence="1">
    <location>
        <begin position="130"/>
        <end position="144"/>
    </location>
</feature>
<gene>
    <name evidence="2" type="ORF">HaLaN_01720</name>
</gene>
<protein>
    <submittedName>
        <fullName evidence="2">Uncharacterized protein</fullName>
    </submittedName>
</protein>
<accession>A0A699YLS8</accession>
<dbReference type="Proteomes" id="UP000485058">
    <property type="component" value="Unassembled WGS sequence"/>
</dbReference>
<evidence type="ECO:0000256" key="1">
    <source>
        <dbReference type="SAM" id="MobiDB-lite"/>
    </source>
</evidence>
<evidence type="ECO:0000313" key="2">
    <source>
        <dbReference type="EMBL" id="GFH06989.1"/>
    </source>
</evidence>
<dbReference type="EMBL" id="BLLF01000067">
    <property type="protein sequence ID" value="GFH06989.1"/>
    <property type="molecule type" value="Genomic_DNA"/>
</dbReference>
<evidence type="ECO:0000313" key="3">
    <source>
        <dbReference type="Proteomes" id="UP000485058"/>
    </source>
</evidence>
<name>A0A699YLS8_HAELA</name>
<comment type="caution">
    <text evidence="2">The sequence shown here is derived from an EMBL/GenBank/DDBJ whole genome shotgun (WGS) entry which is preliminary data.</text>
</comment>
<sequence length="289" mass="30642">MPVAPEQPRAAKIGQNDVGNELINFQPADPGKGAHQPEQPANFALMNCCKILKDRCMRSRLSLADHSATWPPPTHLNPPSPNLVYPAQLPVAPHPSLPSASSPLTLPLLASYISPTSPSPISVSITPHHPDHRAKPRTKKRLSKAKSAQLYALNKSPRAGYLHCPNNIKAAACTAQATNRDLQAEVQRLRDVEQSLMGTVDGLQGDLDDLLAAHQRLQGEHTVTPAIGCTPDKLRPVFKSFTAIFAQGGTAHQSEASGLLGLMCTCAGAGGGAERLGRAVLGIAYLVGL</sequence>
<feature type="region of interest" description="Disordered" evidence="1">
    <location>
        <begin position="121"/>
        <end position="145"/>
    </location>
</feature>